<evidence type="ECO:0000313" key="3">
    <source>
        <dbReference type="EMBL" id="GFO68218.1"/>
    </source>
</evidence>
<comment type="caution">
    <text evidence="3">The sequence shown here is derived from an EMBL/GenBank/DDBJ whole genome shotgun (WGS) entry which is preliminary data.</text>
</comment>
<organism evidence="3 4">
    <name type="scientific">Geomonas limicola</name>
    <dbReference type="NCBI Taxonomy" id="2740186"/>
    <lineage>
        <taxon>Bacteria</taxon>
        <taxon>Pseudomonadati</taxon>
        <taxon>Thermodesulfobacteriota</taxon>
        <taxon>Desulfuromonadia</taxon>
        <taxon>Geobacterales</taxon>
        <taxon>Geobacteraceae</taxon>
        <taxon>Geomonas</taxon>
    </lineage>
</organism>
<evidence type="ECO:0000256" key="1">
    <source>
        <dbReference type="ARBA" id="ARBA00022741"/>
    </source>
</evidence>
<dbReference type="EMBL" id="BLXZ01000003">
    <property type="protein sequence ID" value="GFO68218.1"/>
    <property type="molecule type" value="Genomic_DNA"/>
</dbReference>
<dbReference type="Proteomes" id="UP000587586">
    <property type="component" value="Unassembled WGS sequence"/>
</dbReference>
<dbReference type="Gene3D" id="3.30.1330.20">
    <property type="entry name" value="Tubulin/FtsZ, C-terminal domain"/>
    <property type="match status" value="1"/>
</dbReference>
<sequence length="306" mass="32754">MGMVTAQNSQLETELLGELYTRSYGRVWKQNIADEEVARLAVVGIGPLGARTVQKLSKTQCDLSCHEIWFNKRSGRLAEMETVLAAVRTCDFLFIVSGFDDPLCEVVFRQVAGSVRDTEVPILGVVPDNQGKASLLPFVTSLWPVSYRSLGGDLASVTPSLESRDEGTEYALTHLVATLTNILTHKGLIGIDYDNVVDTLKSGAIGRLAVGVASEQVSIAGATLIVQGLLADQGSDISSASGVIAYLAGADTLLTMDKFDTTSQILYDKVGEEIGVIVGIQLVETSRPSVTVTIMALSTTYSDYLL</sequence>
<dbReference type="GO" id="GO:0005525">
    <property type="term" value="F:GTP binding"/>
    <property type="evidence" value="ECO:0007669"/>
    <property type="project" value="UniProtKB-KW"/>
</dbReference>
<keyword evidence="2" id="KW-0342">GTP-binding</keyword>
<evidence type="ECO:0000256" key="2">
    <source>
        <dbReference type="ARBA" id="ARBA00023134"/>
    </source>
</evidence>
<accession>A0A6V8N6L3</accession>
<name>A0A6V8N6L3_9BACT</name>
<dbReference type="AlphaFoldDB" id="A0A6V8N6L3"/>
<dbReference type="InterPro" id="IPR008280">
    <property type="entry name" value="Tub_FtsZ_C"/>
</dbReference>
<dbReference type="SUPFAM" id="SSF55307">
    <property type="entry name" value="Tubulin C-terminal domain-like"/>
    <property type="match status" value="1"/>
</dbReference>
<keyword evidence="4" id="KW-1185">Reference proteome</keyword>
<keyword evidence="1" id="KW-0547">Nucleotide-binding</keyword>
<gene>
    <name evidence="3" type="ORF">GMLC_17970</name>
</gene>
<evidence type="ECO:0008006" key="5">
    <source>
        <dbReference type="Google" id="ProtNLM"/>
    </source>
</evidence>
<reference evidence="4" key="1">
    <citation type="submission" date="2020-06" db="EMBL/GenBank/DDBJ databases">
        <title>Draft genomic sequecing of Geomonas sp. Red745.</title>
        <authorList>
            <person name="Itoh H."/>
            <person name="Xu Z.X."/>
            <person name="Ushijima N."/>
            <person name="Masuda Y."/>
            <person name="Shiratori Y."/>
            <person name="Senoo K."/>
        </authorList>
    </citation>
    <scope>NUCLEOTIDE SEQUENCE [LARGE SCALE GENOMIC DNA]</scope>
    <source>
        <strain evidence="4">Red745</strain>
    </source>
</reference>
<dbReference type="RefSeq" id="WP_183360734.1">
    <property type="nucleotide sequence ID" value="NZ_BLXZ01000003.1"/>
</dbReference>
<protein>
    <recommendedName>
        <fullName evidence="5">Tubulin/FtsZ GTPase domain-containing protein</fullName>
    </recommendedName>
</protein>
<proteinExistence type="predicted"/>
<evidence type="ECO:0000313" key="4">
    <source>
        <dbReference type="Proteomes" id="UP000587586"/>
    </source>
</evidence>
<dbReference type="InterPro" id="IPR037103">
    <property type="entry name" value="Tubulin/FtsZ-like_C"/>
</dbReference>